<proteinExistence type="predicted"/>
<dbReference type="AlphaFoldDB" id="M5SDB5"/>
<comment type="caution">
    <text evidence="1">The sequence shown here is derived from an EMBL/GenBank/DDBJ whole genome shotgun (WGS) entry which is preliminary data.</text>
</comment>
<reference evidence="1 2" key="1">
    <citation type="journal article" date="2013" name="Mar. Genomics">
        <title>Expression of sulfatases in Rhodopirellula baltica and the diversity of sulfatases in the genus Rhodopirellula.</title>
        <authorList>
            <person name="Wegner C.E."/>
            <person name="Richter-Heitmann T."/>
            <person name="Klindworth A."/>
            <person name="Klockow C."/>
            <person name="Richter M."/>
            <person name="Achstetter T."/>
            <person name="Glockner F.O."/>
            <person name="Harder J."/>
        </authorList>
    </citation>
    <scope>NUCLEOTIDE SEQUENCE [LARGE SCALE GENOMIC DNA]</scope>
    <source>
        <strain evidence="1 2">SH398</strain>
    </source>
</reference>
<gene>
    <name evidence="1" type="ORF">RESH_03754</name>
</gene>
<dbReference type="PATRIC" id="fig|1263868.3.peg.4048"/>
<accession>M5SDB5</accession>
<sequence length="41" mass="4892">MVSTLRARHFKTARPPYWRLLEKRAGFTAFPHFRPGWGNHP</sequence>
<dbReference type="EMBL" id="ANOF01000122">
    <property type="protein sequence ID" value="EMI25662.1"/>
    <property type="molecule type" value="Genomic_DNA"/>
</dbReference>
<organism evidence="1 2">
    <name type="scientific">Rhodopirellula europaea SH398</name>
    <dbReference type="NCBI Taxonomy" id="1263868"/>
    <lineage>
        <taxon>Bacteria</taxon>
        <taxon>Pseudomonadati</taxon>
        <taxon>Planctomycetota</taxon>
        <taxon>Planctomycetia</taxon>
        <taxon>Pirellulales</taxon>
        <taxon>Pirellulaceae</taxon>
        <taxon>Rhodopirellula</taxon>
    </lineage>
</organism>
<dbReference type="Proteomes" id="UP000011996">
    <property type="component" value="Unassembled WGS sequence"/>
</dbReference>
<evidence type="ECO:0000313" key="2">
    <source>
        <dbReference type="Proteomes" id="UP000011996"/>
    </source>
</evidence>
<name>M5SDB5_9BACT</name>
<evidence type="ECO:0000313" key="1">
    <source>
        <dbReference type="EMBL" id="EMI25662.1"/>
    </source>
</evidence>
<protein>
    <submittedName>
        <fullName evidence="1">Uncharacterized protein</fullName>
    </submittedName>
</protein>